<reference evidence="3" key="1">
    <citation type="submission" date="2015-07" db="EMBL/GenBank/DDBJ databases">
        <title>Draft Genome Sequences of Anaerolinea thermolimosa IMO-1, Bellilinea caldifistulae GOMI-1, Leptolinea tardivitalis YMTK-2, Levilinea saccharolytica KIBI-1,Longilinea arvoryzae KOME-1, Previously Described as Members of the Anaerolineaceae (Chloroflexi).</title>
        <authorList>
            <person name="Sekiguchi Y."/>
            <person name="Ohashi A."/>
            <person name="Matsuura N."/>
            <person name="Tourlousse M.D."/>
        </authorList>
    </citation>
    <scope>NUCLEOTIDE SEQUENCE [LARGE SCALE GENOMIC DNA]</scope>
    <source>
        <strain evidence="3">KOME-1</strain>
    </source>
</reference>
<gene>
    <name evidence="3" type="ORF">LARV_00506</name>
</gene>
<accession>A0A0S7BFH3</accession>
<dbReference type="Proteomes" id="UP000055060">
    <property type="component" value="Unassembled WGS sequence"/>
</dbReference>
<name>A0A0S7BFH3_9CHLR</name>
<feature type="region of interest" description="Disordered" evidence="1">
    <location>
        <begin position="39"/>
        <end position="66"/>
    </location>
</feature>
<evidence type="ECO:0000256" key="2">
    <source>
        <dbReference type="SAM" id="SignalP"/>
    </source>
</evidence>
<evidence type="ECO:0000256" key="1">
    <source>
        <dbReference type="SAM" id="MobiDB-lite"/>
    </source>
</evidence>
<organism evidence="3">
    <name type="scientific">Longilinea arvoryzae</name>
    <dbReference type="NCBI Taxonomy" id="360412"/>
    <lineage>
        <taxon>Bacteria</taxon>
        <taxon>Bacillati</taxon>
        <taxon>Chloroflexota</taxon>
        <taxon>Anaerolineae</taxon>
        <taxon>Anaerolineales</taxon>
        <taxon>Anaerolineaceae</taxon>
        <taxon>Longilinea</taxon>
    </lineage>
</organism>
<sequence>MKKILFLLPFLLVLAACAAQFQPTPDLTERVNATLTAMAPTPAPTETPLTAAPTATPADTATAAPPQTPAALSVESLRNGVYTSPDWDEFQLTEGIYYRTPPTSQESPEAYTTRMLDTVLYGDLNSDGAGDALVFLATQNGGTGHFIEMAAVLNLNGQPSNVSTVALGDRVVVESGTIQDGLITLNMRVQGPNDGMCCPSQSATWTFRLENGQLVKIS</sequence>
<feature type="signal peptide" evidence="2">
    <location>
        <begin position="1"/>
        <end position="18"/>
    </location>
</feature>
<dbReference type="STRING" id="360412.LARV_00506"/>
<dbReference type="PROSITE" id="PS51257">
    <property type="entry name" value="PROKAR_LIPOPROTEIN"/>
    <property type="match status" value="1"/>
</dbReference>
<dbReference type="EMBL" id="DF967972">
    <property type="protein sequence ID" value="GAP12770.1"/>
    <property type="molecule type" value="Genomic_DNA"/>
</dbReference>
<evidence type="ECO:0000313" key="3">
    <source>
        <dbReference type="EMBL" id="GAP12770.1"/>
    </source>
</evidence>
<dbReference type="AlphaFoldDB" id="A0A0S7BFH3"/>
<proteinExistence type="predicted"/>
<protein>
    <submittedName>
        <fullName evidence="3">Uncharacterized protein</fullName>
    </submittedName>
</protein>
<feature type="chain" id="PRO_5006632927" evidence="2">
    <location>
        <begin position="19"/>
        <end position="218"/>
    </location>
</feature>
<keyword evidence="4" id="KW-1185">Reference proteome</keyword>
<keyword evidence="2" id="KW-0732">Signal</keyword>
<dbReference type="OrthoDB" id="136513at2"/>
<dbReference type="RefSeq" id="WP_075072165.1">
    <property type="nucleotide sequence ID" value="NZ_DF967972.1"/>
</dbReference>
<evidence type="ECO:0000313" key="4">
    <source>
        <dbReference type="Proteomes" id="UP000055060"/>
    </source>
</evidence>